<evidence type="ECO:0000256" key="4">
    <source>
        <dbReference type="SAM" id="Coils"/>
    </source>
</evidence>
<sequence length="567" mass="64848">MGRNKHPLKLSSFHLYSIISLSDPKELLASKSAKATALLEGNSQQDLSLLFRDIPADPETFELVARFCYGFEVQMSTENVVPLICLANYLEMTESHSTNNLLRKALTFFEQRVLASWNETVKAFRMIESILHQALDLGLVDACLESIIQKVLVDPRLLGEPAQNIENDYDSEDSERFRPNVRRRLFATSTTDWQSEDLTILSLQLYEPTIRAIKQHGVPSENISASIFQYARKWVLSSSIDEENMSIYKKNSMREIIEAMERLLPNEKGLLPCTSLFEMLRFAIALEASTDCRNGFEIRIGKQLDQATVKDLLIPSQGYAKEVQYDIESIRRILKNFYGNYNGSNISGLITVAELIEELLAEVASDIDLKADTFTSLAEMSVAASFGTHRNADGIYRAIDIYLDKHRYLTEMEREEVCRALDCQKMSPEACEHAAKNERLPLRFVVQVLFVAQLQLRDTITKEMQCVDDKLRNEEAEEELENEVKKVGLGEEEVETEMKLMSNKVMELERECHMMKKEIVSGCRSQRAKKGKTSIWKEMKRKLGCMSSIHDYNCQSKKNKVYPKYGV</sequence>
<dbReference type="AlphaFoldDB" id="A0A7J7CMH4"/>
<feature type="coiled-coil region" evidence="4">
    <location>
        <begin position="457"/>
        <end position="518"/>
    </location>
</feature>
<gene>
    <name evidence="6" type="ORF">HS088_TW15G00787</name>
</gene>
<dbReference type="InterPro" id="IPR027356">
    <property type="entry name" value="NPH3_dom"/>
</dbReference>
<protein>
    <submittedName>
        <fullName evidence="6">BTB/POZ domain-containing protein</fullName>
    </submittedName>
</protein>
<name>A0A7J7CMH4_TRIWF</name>
<dbReference type="PANTHER" id="PTHR32370">
    <property type="entry name" value="OS12G0117600 PROTEIN"/>
    <property type="match status" value="1"/>
</dbReference>
<dbReference type="Gene3D" id="3.30.710.10">
    <property type="entry name" value="Potassium Channel Kv1.1, Chain A"/>
    <property type="match status" value="1"/>
</dbReference>
<evidence type="ECO:0000313" key="7">
    <source>
        <dbReference type="Proteomes" id="UP000593562"/>
    </source>
</evidence>
<dbReference type="Proteomes" id="UP000593562">
    <property type="component" value="Unassembled WGS sequence"/>
</dbReference>
<dbReference type="SUPFAM" id="SSF54695">
    <property type="entry name" value="POZ domain"/>
    <property type="match status" value="1"/>
</dbReference>
<dbReference type="InterPro" id="IPR011333">
    <property type="entry name" value="SKP1/BTB/POZ_sf"/>
</dbReference>
<organism evidence="6 7">
    <name type="scientific">Tripterygium wilfordii</name>
    <name type="common">Thunder God vine</name>
    <dbReference type="NCBI Taxonomy" id="458696"/>
    <lineage>
        <taxon>Eukaryota</taxon>
        <taxon>Viridiplantae</taxon>
        <taxon>Streptophyta</taxon>
        <taxon>Embryophyta</taxon>
        <taxon>Tracheophyta</taxon>
        <taxon>Spermatophyta</taxon>
        <taxon>Magnoliopsida</taxon>
        <taxon>eudicotyledons</taxon>
        <taxon>Gunneridae</taxon>
        <taxon>Pentapetalae</taxon>
        <taxon>rosids</taxon>
        <taxon>fabids</taxon>
        <taxon>Celastrales</taxon>
        <taxon>Celastraceae</taxon>
        <taxon>Tripterygium</taxon>
    </lineage>
</organism>
<dbReference type="InterPro" id="IPR043454">
    <property type="entry name" value="NPH3/RPT2-like"/>
</dbReference>
<keyword evidence="4" id="KW-0175">Coiled coil</keyword>
<dbReference type="PROSITE" id="PS51649">
    <property type="entry name" value="NPH3"/>
    <property type="match status" value="1"/>
</dbReference>
<dbReference type="Pfam" id="PF03000">
    <property type="entry name" value="NPH3"/>
    <property type="match status" value="1"/>
</dbReference>
<comment type="similarity">
    <text evidence="3">Belongs to the NPH3 family.</text>
</comment>
<dbReference type="UniPathway" id="UPA00143"/>
<evidence type="ECO:0000259" key="5">
    <source>
        <dbReference type="PROSITE" id="PS51649"/>
    </source>
</evidence>
<evidence type="ECO:0000256" key="3">
    <source>
        <dbReference type="PROSITE-ProRule" id="PRU00982"/>
    </source>
</evidence>
<reference evidence="6 7" key="1">
    <citation type="journal article" date="2020" name="Nat. Commun.">
        <title>Genome of Tripterygium wilfordii and identification of cytochrome P450 involved in triptolide biosynthesis.</title>
        <authorList>
            <person name="Tu L."/>
            <person name="Su P."/>
            <person name="Zhang Z."/>
            <person name="Gao L."/>
            <person name="Wang J."/>
            <person name="Hu T."/>
            <person name="Zhou J."/>
            <person name="Zhang Y."/>
            <person name="Zhao Y."/>
            <person name="Liu Y."/>
            <person name="Song Y."/>
            <person name="Tong Y."/>
            <person name="Lu Y."/>
            <person name="Yang J."/>
            <person name="Xu C."/>
            <person name="Jia M."/>
            <person name="Peters R.J."/>
            <person name="Huang L."/>
            <person name="Gao W."/>
        </authorList>
    </citation>
    <scope>NUCLEOTIDE SEQUENCE [LARGE SCALE GENOMIC DNA]</scope>
    <source>
        <strain evidence="7">cv. XIE 37</strain>
        <tissue evidence="6">Leaf</tissue>
    </source>
</reference>
<keyword evidence="7" id="KW-1185">Reference proteome</keyword>
<keyword evidence="2" id="KW-0833">Ubl conjugation pathway</keyword>
<dbReference type="EMBL" id="JAAARO010000015">
    <property type="protein sequence ID" value="KAF5735285.1"/>
    <property type="molecule type" value="Genomic_DNA"/>
</dbReference>
<feature type="domain" description="NPH3" evidence="5">
    <location>
        <begin position="192"/>
        <end position="455"/>
    </location>
</feature>
<evidence type="ECO:0000256" key="1">
    <source>
        <dbReference type="ARBA" id="ARBA00004906"/>
    </source>
</evidence>
<proteinExistence type="inferred from homology"/>
<evidence type="ECO:0000256" key="2">
    <source>
        <dbReference type="ARBA" id="ARBA00022786"/>
    </source>
</evidence>
<comment type="pathway">
    <text evidence="1">Protein modification; protein ubiquitination.</text>
</comment>
<evidence type="ECO:0000313" key="6">
    <source>
        <dbReference type="EMBL" id="KAF5735285.1"/>
    </source>
</evidence>
<dbReference type="InParanoid" id="A0A7J7CMH4"/>
<dbReference type="GO" id="GO:0016567">
    <property type="term" value="P:protein ubiquitination"/>
    <property type="evidence" value="ECO:0007669"/>
    <property type="project" value="UniProtKB-UniPathway"/>
</dbReference>
<dbReference type="FunCoup" id="A0A7J7CMH4">
    <property type="interactions" value="235"/>
</dbReference>
<accession>A0A7J7CMH4</accession>
<comment type="caution">
    <text evidence="6">The sequence shown here is derived from an EMBL/GenBank/DDBJ whole genome shotgun (WGS) entry which is preliminary data.</text>
</comment>